<dbReference type="RefSeq" id="WP_223092704.1">
    <property type="nucleotide sequence ID" value="NZ_CP061913.1"/>
</dbReference>
<dbReference type="InterPro" id="IPR015943">
    <property type="entry name" value="WD40/YVTN_repeat-like_dom_sf"/>
</dbReference>
<accession>A0ABV5LZF8</accession>
<protein>
    <submittedName>
        <fullName evidence="1">WD40 repeat domain-containing protein</fullName>
    </submittedName>
</protein>
<comment type="caution">
    <text evidence="1">The sequence shown here is derived from an EMBL/GenBank/DDBJ whole genome shotgun (WGS) entry which is preliminary data.</text>
</comment>
<dbReference type="InterPro" id="IPR011048">
    <property type="entry name" value="Haem_d1_sf"/>
</dbReference>
<evidence type="ECO:0000313" key="1">
    <source>
        <dbReference type="EMBL" id="MFB9441974.1"/>
    </source>
</evidence>
<dbReference type="PANTHER" id="PTHR19879">
    <property type="entry name" value="TRANSCRIPTION INITIATION FACTOR TFIID"/>
    <property type="match status" value="1"/>
</dbReference>
<dbReference type="InterPro" id="IPR001680">
    <property type="entry name" value="WD40_rpt"/>
</dbReference>
<dbReference type="SUPFAM" id="SSF51004">
    <property type="entry name" value="C-terminal (heme d1) domain of cytochrome cd1-nitrite reductase"/>
    <property type="match status" value="1"/>
</dbReference>
<sequence length="453" mass="48804">MAYHEGPYAGAKRMVREGRIDELRGRADAGDTVAARVLARWLNHTDRTGELLARMAAGDVDARWGYSDWLVRRKRSAEAVEVLRPPAEAGDVSAQRRRARLLAGLGRVPEAMMQLEHAPADSRRVESWLRSQGLWGPRRLEVVRGRAAAGDPVARRELAWTALRWWPARAEEAVALLPVIGPSAWLHDRLLAASRHRGRSGWCADVIALLDRPEAVAYRRTQAMLRLYQGEREAAVAQLRSLAAGGDRRAAADLASILAAPVPVREIRIGEHPDAVDPYGMSFSPDGATLAVWGYRSGGRLTVWDVATGTRRSNEPLPRLHLDGVVFGPGGAVREVRAGQRPWGPARRAAPGGRMLAVGTLRHVRLHLPAGDTIHDLATPGLSGLAFSPDGARLATGGEETRVWDVATGGLVHGIATPACDVAFPAGGAALATLDRGDAVVRLWDITGVDALV</sequence>
<evidence type="ECO:0000313" key="2">
    <source>
        <dbReference type="Proteomes" id="UP001589608"/>
    </source>
</evidence>
<dbReference type="PANTHER" id="PTHR19879:SF9">
    <property type="entry name" value="TRANSCRIPTION INITIATION FACTOR TFIID SUBUNIT 5"/>
    <property type="match status" value="1"/>
</dbReference>
<gene>
    <name evidence="1" type="ORF">ACFFTR_02580</name>
</gene>
<organism evidence="1 2">
    <name type="scientific">Dactylosporangium vinaceum</name>
    <dbReference type="NCBI Taxonomy" id="53362"/>
    <lineage>
        <taxon>Bacteria</taxon>
        <taxon>Bacillati</taxon>
        <taxon>Actinomycetota</taxon>
        <taxon>Actinomycetes</taxon>
        <taxon>Micromonosporales</taxon>
        <taxon>Micromonosporaceae</taxon>
        <taxon>Dactylosporangium</taxon>
    </lineage>
</organism>
<proteinExistence type="predicted"/>
<dbReference type="EMBL" id="JBHMCA010000010">
    <property type="protein sequence ID" value="MFB9441974.1"/>
    <property type="molecule type" value="Genomic_DNA"/>
</dbReference>
<dbReference type="Pfam" id="PF00400">
    <property type="entry name" value="WD40"/>
    <property type="match status" value="1"/>
</dbReference>
<keyword evidence="2" id="KW-1185">Reference proteome</keyword>
<name>A0ABV5LZF8_9ACTN</name>
<reference evidence="1 2" key="1">
    <citation type="submission" date="2024-09" db="EMBL/GenBank/DDBJ databases">
        <authorList>
            <person name="Sun Q."/>
            <person name="Mori K."/>
        </authorList>
    </citation>
    <scope>NUCLEOTIDE SEQUENCE [LARGE SCALE GENOMIC DNA]</scope>
    <source>
        <strain evidence="1 2">JCM 3307</strain>
    </source>
</reference>
<dbReference type="Gene3D" id="2.130.10.10">
    <property type="entry name" value="YVTN repeat-like/Quinoprotein amine dehydrogenase"/>
    <property type="match status" value="1"/>
</dbReference>
<dbReference type="Proteomes" id="UP001589608">
    <property type="component" value="Unassembled WGS sequence"/>
</dbReference>